<keyword evidence="2" id="KW-1185">Reference proteome</keyword>
<organism evidence="1 2">
    <name type="scientific">Symmachiella dynata</name>
    <dbReference type="NCBI Taxonomy" id="2527995"/>
    <lineage>
        <taxon>Bacteria</taxon>
        <taxon>Pseudomonadati</taxon>
        <taxon>Planctomycetota</taxon>
        <taxon>Planctomycetia</taxon>
        <taxon>Planctomycetales</taxon>
        <taxon>Planctomycetaceae</taxon>
        <taxon>Symmachiella</taxon>
    </lineage>
</organism>
<evidence type="ECO:0000313" key="2">
    <source>
        <dbReference type="Proteomes" id="UP000319383"/>
    </source>
</evidence>
<proteinExistence type="predicted"/>
<dbReference type="KEGG" id="sdyn:Mal52_42070"/>
<protein>
    <submittedName>
        <fullName evidence="1">Uncharacterized protein</fullName>
    </submittedName>
</protein>
<name>A0A517ZT94_9PLAN</name>
<gene>
    <name evidence="1" type="ORF">Mal52_42070</name>
</gene>
<dbReference type="AlphaFoldDB" id="A0A517ZT94"/>
<sequence>MLPNSLDCLDRRLSCNKHTAGTASTIDVQNRMSNFPPNNGSWRSTFARIRQMLMNQLP</sequence>
<accession>A0A517ZT94</accession>
<dbReference type="Proteomes" id="UP000319383">
    <property type="component" value="Chromosome"/>
</dbReference>
<reference evidence="1 2" key="1">
    <citation type="submission" date="2019-02" db="EMBL/GenBank/DDBJ databases">
        <title>Deep-cultivation of Planctomycetes and their phenomic and genomic characterization uncovers novel biology.</title>
        <authorList>
            <person name="Wiegand S."/>
            <person name="Jogler M."/>
            <person name="Boedeker C."/>
            <person name="Pinto D."/>
            <person name="Vollmers J."/>
            <person name="Rivas-Marin E."/>
            <person name="Kohn T."/>
            <person name="Peeters S.H."/>
            <person name="Heuer A."/>
            <person name="Rast P."/>
            <person name="Oberbeckmann S."/>
            <person name="Bunk B."/>
            <person name="Jeske O."/>
            <person name="Meyerdierks A."/>
            <person name="Storesund J.E."/>
            <person name="Kallscheuer N."/>
            <person name="Luecker S."/>
            <person name="Lage O.M."/>
            <person name="Pohl T."/>
            <person name="Merkel B.J."/>
            <person name="Hornburger P."/>
            <person name="Mueller R.-W."/>
            <person name="Bruemmer F."/>
            <person name="Labrenz M."/>
            <person name="Spormann A.M."/>
            <person name="Op den Camp H."/>
            <person name="Overmann J."/>
            <person name="Amann R."/>
            <person name="Jetten M.S.M."/>
            <person name="Mascher T."/>
            <person name="Medema M.H."/>
            <person name="Devos D.P."/>
            <person name="Kaster A.-K."/>
            <person name="Ovreas L."/>
            <person name="Rohde M."/>
            <person name="Galperin M.Y."/>
            <person name="Jogler C."/>
        </authorList>
    </citation>
    <scope>NUCLEOTIDE SEQUENCE [LARGE SCALE GENOMIC DNA]</scope>
    <source>
        <strain evidence="1 2">Mal52</strain>
    </source>
</reference>
<dbReference type="EMBL" id="CP036276">
    <property type="protein sequence ID" value="QDU45712.1"/>
    <property type="molecule type" value="Genomic_DNA"/>
</dbReference>
<evidence type="ECO:0000313" key="1">
    <source>
        <dbReference type="EMBL" id="QDU45712.1"/>
    </source>
</evidence>